<dbReference type="PANTHER" id="PTHR47313:SF1">
    <property type="entry name" value="RIBOSOMAL RNA LARGE SUBUNIT METHYLTRANSFERASE K_L"/>
    <property type="match status" value="1"/>
</dbReference>
<dbReference type="CDD" id="cd11715">
    <property type="entry name" value="THUMP_AdoMetMT"/>
    <property type="match status" value="1"/>
</dbReference>
<proteinExistence type="predicted"/>
<dbReference type="InterPro" id="IPR029063">
    <property type="entry name" value="SAM-dependent_MTases_sf"/>
</dbReference>
<dbReference type="PROSITE" id="PS51165">
    <property type="entry name" value="THUMP"/>
    <property type="match status" value="1"/>
</dbReference>
<dbReference type="Gene3D" id="3.40.50.150">
    <property type="entry name" value="Vaccinia Virus protein VP39"/>
    <property type="match status" value="1"/>
</dbReference>
<dbReference type="RefSeq" id="WP_035455207.1">
    <property type="nucleotide sequence ID" value="NZ_AZGA01000002.1"/>
</dbReference>
<protein>
    <recommendedName>
        <fullName evidence="4">THUMP domain-containing protein</fullName>
    </recommendedName>
</protein>
<gene>
    <name evidence="5" type="ORF">FC83_GL002365</name>
</gene>
<dbReference type="InterPro" id="IPR004114">
    <property type="entry name" value="THUMP_dom"/>
</dbReference>
<dbReference type="InterPro" id="IPR002052">
    <property type="entry name" value="DNA_methylase_N6_adenine_CS"/>
</dbReference>
<dbReference type="EMBL" id="AZGA01000002">
    <property type="protein sequence ID" value="KRM36493.1"/>
    <property type="molecule type" value="Genomic_DNA"/>
</dbReference>
<dbReference type="GO" id="GO:0070043">
    <property type="term" value="F:rRNA (guanine-N7-)-methyltransferase activity"/>
    <property type="evidence" value="ECO:0007669"/>
    <property type="project" value="TreeGrafter"/>
</dbReference>
<organism evidence="5 6">
    <name type="scientific">Agrilactobacillus composti DSM 18527 = JCM 14202</name>
    <dbReference type="NCBI Taxonomy" id="1423734"/>
    <lineage>
        <taxon>Bacteria</taxon>
        <taxon>Bacillati</taxon>
        <taxon>Bacillota</taxon>
        <taxon>Bacilli</taxon>
        <taxon>Lactobacillales</taxon>
        <taxon>Lactobacillaceae</taxon>
        <taxon>Agrilactobacillus</taxon>
    </lineage>
</organism>
<dbReference type="OrthoDB" id="9809404at2"/>
<evidence type="ECO:0000259" key="4">
    <source>
        <dbReference type="PROSITE" id="PS51165"/>
    </source>
</evidence>
<evidence type="ECO:0000256" key="2">
    <source>
        <dbReference type="ARBA" id="ARBA00022679"/>
    </source>
</evidence>
<dbReference type="InterPro" id="IPR000241">
    <property type="entry name" value="RlmKL-like_Mtase"/>
</dbReference>
<sequence length="373" mass="42402">MKYQLMATMSSGFEAITAKELQELGYKTTTENGRVLFEGDQTDIAKTNLWLRSADRIKIILTEFKALTFEDVFQGVKAVAFEDYLPMDAKFPVTGRSVRSKLHSEPDLQAVTKKAIVDRMAAYYHRRTRFPETGNLFAFDINVTKDIARITLDTTGPSLFKRGYRVEAGGAPLKENMAAAMIMLTNWYPDKPFIDPMTGSGTLPIEAALIGRNIAPGLKRQFSFEGFDWFDAKILDAQKVAVQAEIKDDILDISGFDIDQNMIEIAKVNANNAGVLHDINFKQLAVKDLKVDQENGVIIVNPPYGQRLSNEEDVHVLYKQMGDVFRPLTTWSKYILTSDLNFQNYYGQRATKRRKLYNGALRADYFQYWAKRH</sequence>
<feature type="domain" description="THUMP" evidence="4">
    <location>
        <begin position="43"/>
        <end position="154"/>
    </location>
</feature>
<evidence type="ECO:0000256" key="3">
    <source>
        <dbReference type="PROSITE-ProRule" id="PRU00529"/>
    </source>
</evidence>
<keyword evidence="1" id="KW-0489">Methyltransferase</keyword>
<dbReference type="AlphaFoldDB" id="X0PV52"/>
<evidence type="ECO:0000313" key="6">
    <source>
        <dbReference type="Proteomes" id="UP000051236"/>
    </source>
</evidence>
<dbReference type="Pfam" id="PF01170">
    <property type="entry name" value="UPF0020"/>
    <property type="match status" value="1"/>
</dbReference>
<name>X0PV52_9LACO</name>
<accession>X0PV52</accession>
<dbReference type="Proteomes" id="UP000051236">
    <property type="component" value="Unassembled WGS sequence"/>
</dbReference>
<reference evidence="5 6" key="1">
    <citation type="journal article" date="2015" name="Genome Announc.">
        <title>Expanding the biotechnology potential of lactobacilli through comparative genomics of 213 strains and associated genera.</title>
        <authorList>
            <person name="Sun Z."/>
            <person name="Harris H.M."/>
            <person name="McCann A."/>
            <person name="Guo C."/>
            <person name="Argimon S."/>
            <person name="Zhang W."/>
            <person name="Yang X."/>
            <person name="Jeffery I.B."/>
            <person name="Cooney J.C."/>
            <person name="Kagawa T.F."/>
            <person name="Liu W."/>
            <person name="Song Y."/>
            <person name="Salvetti E."/>
            <person name="Wrobel A."/>
            <person name="Rasinkangas P."/>
            <person name="Parkhill J."/>
            <person name="Rea M.C."/>
            <person name="O'Sullivan O."/>
            <person name="Ritari J."/>
            <person name="Douillard F.P."/>
            <person name="Paul Ross R."/>
            <person name="Yang R."/>
            <person name="Briner A.E."/>
            <person name="Felis G.E."/>
            <person name="de Vos W.M."/>
            <person name="Barrangou R."/>
            <person name="Klaenhammer T.R."/>
            <person name="Caufield P.W."/>
            <person name="Cui Y."/>
            <person name="Zhang H."/>
            <person name="O'Toole P.W."/>
        </authorList>
    </citation>
    <scope>NUCLEOTIDE SEQUENCE [LARGE SCALE GENOMIC DNA]</scope>
    <source>
        <strain evidence="5 6">DSM 18527</strain>
    </source>
</reference>
<dbReference type="STRING" id="1423734.FC83_GL002365"/>
<keyword evidence="2" id="KW-0808">Transferase</keyword>
<dbReference type="SUPFAM" id="SSF53335">
    <property type="entry name" value="S-adenosyl-L-methionine-dependent methyltransferases"/>
    <property type="match status" value="1"/>
</dbReference>
<dbReference type="PANTHER" id="PTHR47313">
    <property type="entry name" value="RIBOSOMAL RNA LARGE SUBUNIT METHYLTRANSFERASE K/L"/>
    <property type="match status" value="1"/>
</dbReference>
<dbReference type="GO" id="GO:0003723">
    <property type="term" value="F:RNA binding"/>
    <property type="evidence" value="ECO:0007669"/>
    <property type="project" value="UniProtKB-UniRule"/>
</dbReference>
<dbReference type="GO" id="GO:0008990">
    <property type="term" value="F:rRNA (guanine-N2-)-methyltransferase activity"/>
    <property type="evidence" value="ECO:0007669"/>
    <property type="project" value="TreeGrafter"/>
</dbReference>
<dbReference type="PATRIC" id="fig|1423734.3.peg.2399"/>
<dbReference type="PROSITE" id="PS00092">
    <property type="entry name" value="N6_MTASE"/>
    <property type="match status" value="1"/>
</dbReference>
<evidence type="ECO:0000256" key="1">
    <source>
        <dbReference type="ARBA" id="ARBA00022603"/>
    </source>
</evidence>
<comment type="caution">
    <text evidence="5">The sequence shown here is derived from an EMBL/GenBank/DDBJ whole genome shotgun (WGS) entry which is preliminary data.</text>
</comment>
<keyword evidence="3" id="KW-0694">RNA-binding</keyword>
<dbReference type="InterPro" id="IPR054170">
    <property type="entry name" value="RlmL_1st"/>
</dbReference>
<dbReference type="eggNOG" id="COG0116">
    <property type="taxonomic scope" value="Bacteria"/>
</dbReference>
<dbReference type="Pfam" id="PF22020">
    <property type="entry name" value="RlmL_1st"/>
    <property type="match status" value="1"/>
</dbReference>
<dbReference type="Gene3D" id="3.30.2130.30">
    <property type="match status" value="1"/>
</dbReference>
<evidence type="ECO:0000313" key="5">
    <source>
        <dbReference type="EMBL" id="KRM36493.1"/>
    </source>
</evidence>
<dbReference type="Pfam" id="PF02926">
    <property type="entry name" value="THUMP"/>
    <property type="match status" value="1"/>
</dbReference>
<keyword evidence="6" id="KW-1185">Reference proteome</keyword>